<reference evidence="1" key="2">
    <citation type="journal article" date="2015" name="Fish Shellfish Immunol.">
        <title>Early steps in the European eel (Anguilla anguilla)-Vibrio vulnificus interaction in the gills: Role of the RtxA13 toxin.</title>
        <authorList>
            <person name="Callol A."/>
            <person name="Pajuelo D."/>
            <person name="Ebbesson L."/>
            <person name="Teles M."/>
            <person name="MacKenzie S."/>
            <person name="Amaro C."/>
        </authorList>
    </citation>
    <scope>NUCLEOTIDE SEQUENCE</scope>
</reference>
<proteinExistence type="predicted"/>
<evidence type="ECO:0000313" key="1">
    <source>
        <dbReference type="EMBL" id="JAH43565.1"/>
    </source>
</evidence>
<dbReference type="AlphaFoldDB" id="A0A0E9SSC5"/>
<dbReference type="EMBL" id="GBXM01065012">
    <property type="protein sequence ID" value="JAH43565.1"/>
    <property type="molecule type" value="Transcribed_RNA"/>
</dbReference>
<sequence length="25" mass="2778">METKLLKALAHANNLHKTAHHTINA</sequence>
<protein>
    <submittedName>
        <fullName evidence="1">Uncharacterized protein</fullName>
    </submittedName>
</protein>
<name>A0A0E9SSC5_ANGAN</name>
<accession>A0A0E9SSC5</accession>
<reference evidence="1" key="1">
    <citation type="submission" date="2014-11" db="EMBL/GenBank/DDBJ databases">
        <authorList>
            <person name="Amaro Gonzalez C."/>
        </authorList>
    </citation>
    <scope>NUCLEOTIDE SEQUENCE</scope>
</reference>
<organism evidence="1">
    <name type="scientific">Anguilla anguilla</name>
    <name type="common">European freshwater eel</name>
    <name type="synonym">Muraena anguilla</name>
    <dbReference type="NCBI Taxonomy" id="7936"/>
    <lineage>
        <taxon>Eukaryota</taxon>
        <taxon>Metazoa</taxon>
        <taxon>Chordata</taxon>
        <taxon>Craniata</taxon>
        <taxon>Vertebrata</taxon>
        <taxon>Euteleostomi</taxon>
        <taxon>Actinopterygii</taxon>
        <taxon>Neopterygii</taxon>
        <taxon>Teleostei</taxon>
        <taxon>Anguilliformes</taxon>
        <taxon>Anguillidae</taxon>
        <taxon>Anguilla</taxon>
    </lineage>
</organism>